<evidence type="ECO:0000313" key="12">
    <source>
        <dbReference type="Proteomes" id="UP001266099"/>
    </source>
</evidence>
<keyword evidence="5" id="KW-0479">Metal-binding</keyword>
<accession>A0ABU1T2G0</accession>
<dbReference type="PANTHER" id="PTHR33202:SF18">
    <property type="entry name" value="TRANSCRIPTIONAL REGULATOR FURA"/>
    <property type="match status" value="1"/>
</dbReference>
<dbReference type="Proteomes" id="UP001266099">
    <property type="component" value="Unassembled WGS sequence"/>
</dbReference>
<comment type="similarity">
    <text evidence="2">Belongs to the Fur family.</text>
</comment>
<comment type="caution">
    <text evidence="11">The sequence shown here is derived from an EMBL/GenBank/DDBJ whole genome shotgun (WGS) entry which is preliminary data.</text>
</comment>
<keyword evidence="12" id="KW-1185">Reference proteome</keyword>
<keyword evidence="4" id="KW-0678">Repressor</keyword>
<proteinExistence type="inferred from homology"/>
<keyword evidence="10" id="KW-0804">Transcription</keyword>
<dbReference type="InterPro" id="IPR043135">
    <property type="entry name" value="Fur_C"/>
</dbReference>
<dbReference type="PANTHER" id="PTHR33202">
    <property type="entry name" value="ZINC UPTAKE REGULATION PROTEIN"/>
    <property type="match status" value="1"/>
</dbReference>
<keyword evidence="9" id="KW-0238">DNA-binding</keyword>
<evidence type="ECO:0000256" key="7">
    <source>
        <dbReference type="ARBA" id="ARBA00023004"/>
    </source>
</evidence>
<keyword evidence="3" id="KW-0963">Cytoplasm</keyword>
<keyword evidence="6" id="KW-0862">Zinc</keyword>
<evidence type="ECO:0000256" key="10">
    <source>
        <dbReference type="ARBA" id="ARBA00023163"/>
    </source>
</evidence>
<reference evidence="11 12" key="1">
    <citation type="submission" date="2023-07" db="EMBL/GenBank/DDBJ databases">
        <title>Sequencing the genomes of 1000 actinobacteria strains.</title>
        <authorList>
            <person name="Klenk H.-P."/>
        </authorList>
    </citation>
    <scope>NUCLEOTIDE SEQUENCE [LARGE SCALE GENOMIC DNA]</scope>
    <source>
        <strain evidence="11 12">DSM 15539</strain>
    </source>
</reference>
<comment type="subcellular location">
    <subcellularLocation>
        <location evidence="1">Cytoplasm</location>
    </subcellularLocation>
</comment>
<dbReference type="Pfam" id="PF01475">
    <property type="entry name" value="FUR"/>
    <property type="match status" value="1"/>
</dbReference>
<dbReference type="EMBL" id="JAVDUJ010000001">
    <property type="protein sequence ID" value="MDR6939523.1"/>
    <property type="molecule type" value="Genomic_DNA"/>
</dbReference>
<dbReference type="CDD" id="cd07153">
    <property type="entry name" value="Fur_like"/>
    <property type="match status" value="1"/>
</dbReference>
<organism evidence="11 12">
    <name type="scientific">Arcanobacterium hippocoleae</name>
    <dbReference type="NCBI Taxonomy" id="149017"/>
    <lineage>
        <taxon>Bacteria</taxon>
        <taxon>Bacillati</taxon>
        <taxon>Actinomycetota</taxon>
        <taxon>Actinomycetes</taxon>
        <taxon>Actinomycetales</taxon>
        <taxon>Actinomycetaceae</taxon>
        <taxon>Arcanobacterium</taxon>
    </lineage>
</organism>
<name>A0ABU1T2G0_9ACTO</name>
<evidence type="ECO:0000256" key="3">
    <source>
        <dbReference type="ARBA" id="ARBA00022490"/>
    </source>
</evidence>
<keyword evidence="8" id="KW-0805">Transcription regulation</keyword>
<protein>
    <submittedName>
        <fullName evidence="11">Fe2+ or Zn2+ uptake regulation protein</fullName>
    </submittedName>
</protein>
<dbReference type="SUPFAM" id="SSF46785">
    <property type="entry name" value="Winged helix' DNA-binding domain"/>
    <property type="match status" value="1"/>
</dbReference>
<dbReference type="InterPro" id="IPR036388">
    <property type="entry name" value="WH-like_DNA-bd_sf"/>
</dbReference>
<evidence type="ECO:0000256" key="6">
    <source>
        <dbReference type="ARBA" id="ARBA00022833"/>
    </source>
</evidence>
<evidence type="ECO:0000313" key="11">
    <source>
        <dbReference type="EMBL" id="MDR6939523.1"/>
    </source>
</evidence>
<gene>
    <name evidence="11" type="ORF">J2S36_001066</name>
</gene>
<evidence type="ECO:0000256" key="9">
    <source>
        <dbReference type="ARBA" id="ARBA00023125"/>
    </source>
</evidence>
<dbReference type="Gene3D" id="1.10.10.10">
    <property type="entry name" value="Winged helix-like DNA-binding domain superfamily/Winged helix DNA-binding domain"/>
    <property type="match status" value="1"/>
</dbReference>
<dbReference type="InterPro" id="IPR002481">
    <property type="entry name" value="FUR"/>
</dbReference>
<evidence type="ECO:0000256" key="1">
    <source>
        <dbReference type="ARBA" id="ARBA00004496"/>
    </source>
</evidence>
<evidence type="ECO:0000256" key="4">
    <source>
        <dbReference type="ARBA" id="ARBA00022491"/>
    </source>
</evidence>
<dbReference type="Gene3D" id="3.30.1490.190">
    <property type="match status" value="1"/>
</dbReference>
<evidence type="ECO:0000256" key="8">
    <source>
        <dbReference type="ARBA" id="ARBA00023015"/>
    </source>
</evidence>
<evidence type="ECO:0000256" key="5">
    <source>
        <dbReference type="ARBA" id="ARBA00022723"/>
    </source>
</evidence>
<sequence length="258" mass="29585">MENNFPPFPHSPLEIIHNGGKFHAFRFGTAVKFSQYAAWRKIRACRKLTAPPIKPAHPSTKITINLHNTAKKSQNKHQKPIKQKLISRIFTLHVAYTPRVRKDRNVQSFFEKYIRNAGLRVTKPRLAILLELAEHPHLTAEEVKNGVTQRLGSISTQAVYDVLHTLTEKDLLRCIAPKGSVPRYELQRNRNHHHLVCRNCCKIIDVKCKNPNPPCLDIDNAYDFIIDEAEVTFWGICPKCQELDPSHLKSEKAPVRKG</sequence>
<evidence type="ECO:0000256" key="2">
    <source>
        <dbReference type="ARBA" id="ARBA00007957"/>
    </source>
</evidence>
<dbReference type="RefSeq" id="WP_309956256.1">
    <property type="nucleotide sequence ID" value="NZ_JAVDUJ010000001.1"/>
</dbReference>
<keyword evidence="7" id="KW-0408">Iron</keyword>
<dbReference type="InterPro" id="IPR036390">
    <property type="entry name" value="WH_DNA-bd_sf"/>
</dbReference>